<gene>
    <name evidence="2" type="ORF">ECPE_LOCUS4526</name>
</gene>
<reference evidence="2 3" key="2">
    <citation type="submission" date="2018-11" db="EMBL/GenBank/DDBJ databases">
        <authorList>
            <consortium name="Pathogen Informatics"/>
        </authorList>
    </citation>
    <scope>NUCLEOTIDE SEQUENCE [LARGE SCALE GENOMIC DNA]</scope>
    <source>
        <strain evidence="2 3">Egypt</strain>
    </source>
</reference>
<dbReference type="EMBL" id="UZAN01041393">
    <property type="protein sequence ID" value="VDP72882.1"/>
    <property type="molecule type" value="Genomic_DNA"/>
</dbReference>
<protein>
    <submittedName>
        <fullName evidence="4">Protein yippee-like</fullName>
    </submittedName>
</protein>
<name>A0A183AC41_9TREM</name>
<proteinExistence type="predicted"/>
<keyword evidence="3" id="KW-1185">Reference proteome</keyword>
<evidence type="ECO:0000256" key="1">
    <source>
        <dbReference type="SAM" id="MobiDB-lite"/>
    </source>
</evidence>
<evidence type="ECO:0000313" key="4">
    <source>
        <dbReference type="WBParaSite" id="ECPE_0000453801-mRNA-1"/>
    </source>
</evidence>
<organism evidence="4">
    <name type="scientific">Echinostoma caproni</name>
    <dbReference type="NCBI Taxonomy" id="27848"/>
    <lineage>
        <taxon>Eukaryota</taxon>
        <taxon>Metazoa</taxon>
        <taxon>Spiralia</taxon>
        <taxon>Lophotrochozoa</taxon>
        <taxon>Platyhelminthes</taxon>
        <taxon>Trematoda</taxon>
        <taxon>Digenea</taxon>
        <taxon>Plagiorchiida</taxon>
        <taxon>Echinostomata</taxon>
        <taxon>Echinostomatoidea</taxon>
        <taxon>Echinostomatidae</taxon>
        <taxon>Echinostoma</taxon>
    </lineage>
</organism>
<accession>A0A183AC41</accession>
<evidence type="ECO:0000313" key="3">
    <source>
        <dbReference type="Proteomes" id="UP000272942"/>
    </source>
</evidence>
<sequence>MSKQCYALHLQHGELKWICAHCEALIEECSRIVKGDLVGASVKNTVKENNGKEKITSTKGKKPRKGATAKPLESIEVTARMEQLEKDLRELQRTTLTQYWVER</sequence>
<dbReference type="Proteomes" id="UP000272942">
    <property type="component" value="Unassembled WGS sequence"/>
</dbReference>
<dbReference type="WBParaSite" id="ECPE_0000453801-mRNA-1">
    <property type="protein sequence ID" value="ECPE_0000453801-mRNA-1"/>
    <property type="gene ID" value="ECPE_0000453801"/>
</dbReference>
<feature type="region of interest" description="Disordered" evidence="1">
    <location>
        <begin position="50"/>
        <end position="70"/>
    </location>
</feature>
<reference evidence="4" key="1">
    <citation type="submission" date="2016-06" db="UniProtKB">
        <authorList>
            <consortium name="WormBaseParasite"/>
        </authorList>
    </citation>
    <scope>IDENTIFICATION</scope>
</reference>
<dbReference type="AlphaFoldDB" id="A0A183AC41"/>
<evidence type="ECO:0000313" key="2">
    <source>
        <dbReference type="EMBL" id="VDP72882.1"/>
    </source>
</evidence>